<reference evidence="2 3" key="1">
    <citation type="submission" date="2018-05" db="EMBL/GenBank/DDBJ databases">
        <title>Genomic Encyclopedia of Type Strains, Phase IV (KMG-IV): sequencing the most valuable type-strain genomes for metagenomic binning, comparative biology and taxonomic classification.</title>
        <authorList>
            <person name="Goeker M."/>
        </authorList>
    </citation>
    <scope>NUCLEOTIDE SEQUENCE [LARGE SCALE GENOMIC DNA]</scope>
    <source>
        <strain evidence="2 3">DSM 6462</strain>
    </source>
</reference>
<dbReference type="PROSITE" id="PS50263">
    <property type="entry name" value="CN_HYDROLASE"/>
    <property type="match status" value="1"/>
</dbReference>
<dbReference type="RefSeq" id="WP_110377812.1">
    <property type="nucleotide sequence ID" value="NZ_CAKNFM010000006.1"/>
</dbReference>
<dbReference type="GO" id="GO:0016811">
    <property type="term" value="F:hydrolase activity, acting on carbon-nitrogen (but not peptide) bonds, in linear amides"/>
    <property type="evidence" value="ECO:0007669"/>
    <property type="project" value="TreeGrafter"/>
</dbReference>
<protein>
    <submittedName>
        <fullName evidence="2">N-carbamoylputrescine amidase</fullName>
    </submittedName>
</protein>
<dbReference type="InterPro" id="IPR036526">
    <property type="entry name" value="C-N_Hydrolase_sf"/>
</dbReference>
<dbReference type="EMBL" id="QJJK01000015">
    <property type="protein sequence ID" value="PXW52825.1"/>
    <property type="molecule type" value="Genomic_DNA"/>
</dbReference>
<organism evidence="2 3">
    <name type="scientific">Chelatococcus asaccharovorans</name>
    <dbReference type="NCBI Taxonomy" id="28210"/>
    <lineage>
        <taxon>Bacteria</taxon>
        <taxon>Pseudomonadati</taxon>
        <taxon>Pseudomonadota</taxon>
        <taxon>Alphaproteobacteria</taxon>
        <taxon>Hyphomicrobiales</taxon>
        <taxon>Chelatococcaceae</taxon>
        <taxon>Chelatococcus</taxon>
    </lineage>
</organism>
<keyword evidence="3" id="KW-1185">Reference proteome</keyword>
<evidence type="ECO:0000313" key="2">
    <source>
        <dbReference type="EMBL" id="PXW52825.1"/>
    </source>
</evidence>
<dbReference type="SUPFAM" id="SSF56317">
    <property type="entry name" value="Carbon-nitrogen hydrolase"/>
    <property type="match status" value="1"/>
</dbReference>
<dbReference type="InterPro" id="IPR050345">
    <property type="entry name" value="Aliph_Amidase/BUP"/>
</dbReference>
<proteinExistence type="predicted"/>
<name>A0A2V3TWN8_9HYPH</name>
<dbReference type="Proteomes" id="UP000248021">
    <property type="component" value="Unassembled WGS sequence"/>
</dbReference>
<evidence type="ECO:0000313" key="3">
    <source>
        <dbReference type="Proteomes" id="UP000248021"/>
    </source>
</evidence>
<dbReference type="InterPro" id="IPR003010">
    <property type="entry name" value="C-N_Hydrolase"/>
</dbReference>
<sequence length="274" mass="30723">MNELTPKRSIRVASIQMASKAGDKAANLEKASAFIREARADLAVLPELFSTEFFASEKDTGFFDYAEPVDGITVSTMAKVARETGTAIVAPFFEYAPNGAFHNAAAMIDRDGSVLGVYRKTHIPFTKSFEKFYFQPGSAFPVFETSLGRIAILICYDRWFPEGWSRVREAGAEIVCVPIASWRFEGQSEAPFWDALHRIRARENLLYVAASNKTGREGDYDYIGHSLIVSPGGEVLKEADEVFEGVVIAECDLDAVRRERSRWPLLRDRRPELY</sequence>
<accession>A0A2V3TWN8</accession>
<keyword evidence="1" id="KW-0378">Hydrolase</keyword>
<dbReference type="PANTHER" id="PTHR43674">
    <property type="entry name" value="NITRILASE C965.09-RELATED"/>
    <property type="match status" value="1"/>
</dbReference>
<dbReference type="Pfam" id="PF00795">
    <property type="entry name" value="CN_hydrolase"/>
    <property type="match status" value="1"/>
</dbReference>
<gene>
    <name evidence="2" type="ORF">C7450_11524</name>
</gene>
<dbReference type="Gene3D" id="3.60.110.10">
    <property type="entry name" value="Carbon-nitrogen hydrolase"/>
    <property type="match status" value="1"/>
</dbReference>
<comment type="caution">
    <text evidence="2">The sequence shown here is derived from an EMBL/GenBank/DDBJ whole genome shotgun (WGS) entry which is preliminary data.</text>
</comment>
<evidence type="ECO:0000256" key="1">
    <source>
        <dbReference type="ARBA" id="ARBA00022801"/>
    </source>
</evidence>
<dbReference type="OrthoDB" id="9811121at2"/>
<dbReference type="AlphaFoldDB" id="A0A2V3TWN8"/>
<dbReference type="PANTHER" id="PTHR43674:SF2">
    <property type="entry name" value="BETA-UREIDOPROPIONASE"/>
    <property type="match status" value="1"/>
</dbReference>